<proteinExistence type="predicted"/>
<dbReference type="AlphaFoldDB" id="A0A6J7TD76"/>
<name>A0A6J7TD76_9ZZZZ</name>
<accession>A0A6J7TD76</accession>
<organism evidence="1">
    <name type="scientific">freshwater metagenome</name>
    <dbReference type="NCBI Taxonomy" id="449393"/>
    <lineage>
        <taxon>unclassified sequences</taxon>
        <taxon>metagenomes</taxon>
        <taxon>ecological metagenomes</taxon>
    </lineage>
</organism>
<evidence type="ECO:0000313" key="1">
    <source>
        <dbReference type="EMBL" id="CAB5051092.1"/>
    </source>
</evidence>
<protein>
    <submittedName>
        <fullName evidence="1">Unannotated protein</fullName>
    </submittedName>
</protein>
<sequence length="85" mass="9365">MPMVPKPITEIVTLIKVVKIACLPSAPNQRSVETFAPGAKITEALILTIADKTIITKANNFMAINLPIKILMRLGWRTNKLRSVP</sequence>
<gene>
    <name evidence="1" type="ORF">UFOPK4303_00962</name>
</gene>
<reference evidence="1" key="1">
    <citation type="submission" date="2020-05" db="EMBL/GenBank/DDBJ databases">
        <authorList>
            <person name="Chiriac C."/>
            <person name="Salcher M."/>
            <person name="Ghai R."/>
            <person name="Kavagutti S V."/>
        </authorList>
    </citation>
    <scope>NUCLEOTIDE SEQUENCE</scope>
</reference>
<dbReference type="EMBL" id="CAFBQI010000083">
    <property type="protein sequence ID" value="CAB5051092.1"/>
    <property type="molecule type" value="Genomic_DNA"/>
</dbReference>